<dbReference type="InterPro" id="IPR029044">
    <property type="entry name" value="Nucleotide-diphossugar_trans"/>
</dbReference>
<dbReference type="RefSeq" id="WP_011264929.1">
    <property type="nucleotide sequence ID" value="NC_006908.1"/>
</dbReference>
<dbReference type="EC" id="2.4.1.-" evidence="3"/>
<evidence type="ECO:0000256" key="1">
    <source>
        <dbReference type="SAM" id="Phobius"/>
    </source>
</evidence>
<gene>
    <name evidence="3" type="primary">wcaA</name>
    <name evidence="3" type="ordered locus">MMOB4090</name>
</gene>
<dbReference type="PANTHER" id="PTHR22916:SF3">
    <property type="entry name" value="UDP-GLCNAC:BETAGAL BETA-1,3-N-ACETYLGLUCOSAMINYLTRANSFERASE-LIKE PROTEIN 1"/>
    <property type="match status" value="1"/>
</dbReference>
<dbReference type="InterPro" id="IPR001173">
    <property type="entry name" value="Glyco_trans_2-like"/>
</dbReference>
<dbReference type="PANTHER" id="PTHR22916">
    <property type="entry name" value="GLYCOSYLTRANSFERASE"/>
    <property type="match status" value="1"/>
</dbReference>
<feature type="domain" description="Glycosyltransferase 2-like" evidence="2">
    <location>
        <begin position="6"/>
        <end position="132"/>
    </location>
</feature>
<protein>
    <submittedName>
        <fullName evidence="3">Putative glycosyltransferase</fullName>
        <ecNumber evidence="3">2.4.1.-</ecNumber>
    </submittedName>
</protein>
<keyword evidence="1" id="KW-1133">Transmembrane helix</keyword>
<dbReference type="OrthoDB" id="396512at2"/>
<dbReference type="Pfam" id="PF00535">
    <property type="entry name" value="Glycos_transf_2"/>
    <property type="match status" value="1"/>
</dbReference>
<dbReference type="CDD" id="cd00761">
    <property type="entry name" value="Glyco_tranf_GTA_type"/>
    <property type="match status" value="1"/>
</dbReference>
<keyword evidence="3" id="KW-0328">Glycosyltransferase</keyword>
<dbReference type="EMBL" id="AE017308">
    <property type="protein sequence ID" value="AAT27895.1"/>
    <property type="molecule type" value="Genomic_DNA"/>
</dbReference>
<dbReference type="eggNOG" id="COG0463">
    <property type="taxonomic scope" value="Bacteria"/>
</dbReference>
<dbReference type="HOGENOM" id="CLU_079042_0_0_14"/>
<sequence length="305" mass="36533">MEKKLSVIIPCYNCEKFIEKAINSIFEENKKNIDNMEVLIVNDGSKDNSETILNELKDKYLNLKIYKKENGNWGSVINFVKNNKLTTGKYLSILDADDWYIKGALEKIWPIFEKNYDLIISEFSKLKKGKQTRNNVGFFRKTGRISKYSALTPWSMPLGKFVRNEVFYKTVELREKVSFQDMILYNEIVFLSEKIFFWNKSVGVWNLENEGSSTNSPWDKQKIQVFIDNFNYIIGKYKNKAHNGYCLYYYVNLKKYLKMYDFSIDLKWKDVNLYWLMPIIKSFFKFFLFIYLRKHFKNKNNNKRS</sequence>
<reference evidence="3 4" key="1">
    <citation type="journal article" date="2004" name="Genome Res.">
        <title>The complete genome and proteome of Mycoplasma mobile.</title>
        <authorList>
            <person name="Jaffe J.D."/>
            <person name="Stange-Thomann N."/>
            <person name="Smith C."/>
            <person name="DeCaprio D."/>
            <person name="Fisher S."/>
            <person name="Butler J."/>
            <person name="Calvo S."/>
            <person name="Elkins T."/>
            <person name="FitzGerald M.G."/>
            <person name="Hafez N."/>
            <person name="Kodira C.D."/>
            <person name="Major J."/>
            <person name="Wang S."/>
            <person name="Wilkinson J."/>
            <person name="Nicol R."/>
            <person name="Nusbaum C."/>
            <person name="Birren B."/>
            <person name="Berg H.C."/>
            <person name="Church G.M."/>
        </authorList>
    </citation>
    <scope>NUCLEOTIDE SEQUENCE [LARGE SCALE GENOMIC DNA]</scope>
    <source>
        <strain evidence="4">ATCC 43663 / 163K / NCTC 11711</strain>
    </source>
</reference>
<organism evidence="3 4">
    <name type="scientific">Mycoplasma mobile (strain ATCC 43663 / 163K / NCTC 11711)</name>
    <name type="common">Mesomycoplasma mobile</name>
    <dbReference type="NCBI Taxonomy" id="267748"/>
    <lineage>
        <taxon>Bacteria</taxon>
        <taxon>Bacillati</taxon>
        <taxon>Mycoplasmatota</taxon>
        <taxon>Mycoplasmoidales</taxon>
        <taxon>Metamycoplasmataceae</taxon>
        <taxon>Mesomycoplasma</taxon>
    </lineage>
</organism>
<keyword evidence="4" id="KW-1185">Reference proteome</keyword>
<dbReference type="SUPFAM" id="SSF53448">
    <property type="entry name" value="Nucleotide-diphospho-sugar transferases"/>
    <property type="match status" value="1"/>
</dbReference>
<dbReference type="AlphaFoldDB" id="Q6KHN5"/>
<dbReference type="Gene3D" id="3.90.550.10">
    <property type="entry name" value="Spore Coat Polysaccharide Biosynthesis Protein SpsA, Chain A"/>
    <property type="match status" value="1"/>
</dbReference>
<keyword evidence="1" id="KW-0812">Transmembrane</keyword>
<proteinExistence type="predicted"/>
<evidence type="ECO:0000259" key="2">
    <source>
        <dbReference type="Pfam" id="PF00535"/>
    </source>
</evidence>
<name>Q6KHN5_MYCM1</name>
<evidence type="ECO:0000313" key="4">
    <source>
        <dbReference type="Proteomes" id="UP000009072"/>
    </source>
</evidence>
<keyword evidence="1" id="KW-0472">Membrane</keyword>
<dbReference type="CAZy" id="GT2">
    <property type="family name" value="Glycosyltransferase Family 2"/>
</dbReference>
<keyword evidence="3" id="KW-0808">Transferase</keyword>
<accession>Q6KHN5</accession>
<feature type="transmembrane region" description="Helical" evidence="1">
    <location>
        <begin position="273"/>
        <end position="292"/>
    </location>
</feature>
<dbReference type="Proteomes" id="UP000009072">
    <property type="component" value="Chromosome"/>
</dbReference>
<dbReference type="KEGG" id="mmo:MMOB4090"/>
<dbReference type="GO" id="GO:0016758">
    <property type="term" value="F:hexosyltransferase activity"/>
    <property type="evidence" value="ECO:0007669"/>
    <property type="project" value="UniProtKB-ARBA"/>
</dbReference>
<evidence type="ECO:0000313" key="3">
    <source>
        <dbReference type="EMBL" id="AAT27895.1"/>
    </source>
</evidence>